<dbReference type="EMBL" id="GL379803">
    <property type="protein sequence ID" value="EGT38254.1"/>
    <property type="molecule type" value="Genomic_DNA"/>
</dbReference>
<dbReference type="AlphaFoldDB" id="G0MMY4"/>
<gene>
    <name evidence="1" type="ORF">CAEBREN_06161</name>
</gene>
<proteinExistence type="predicted"/>
<keyword evidence="2" id="KW-1185">Reference proteome</keyword>
<organism evidence="2">
    <name type="scientific">Caenorhabditis brenneri</name>
    <name type="common">Nematode worm</name>
    <dbReference type="NCBI Taxonomy" id="135651"/>
    <lineage>
        <taxon>Eukaryota</taxon>
        <taxon>Metazoa</taxon>
        <taxon>Ecdysozoa</taxon>
        <taxon>Nematoda</taxon>
        <taxon>Chromadorea</taxon>
        <taxon>Rhabditida</taxon>
        <taxon>Rhabditina</taxon>
        <taxon>Rhabditomorpha</taxon>
        <taxon>Rhabditoidea</taxon>
        <taxon>Rhabditidae</taxon>
        <taxon>Peloderinae</taxon>
        <taxon>Caenorhabditis</taxon>
    </lineage>
</organism>
<name>G0MMY4_CAEBE</name>
<protein>
    <submittedName>
        <fullName evidence="1">Uncharacterized protein</fullName>
    </submittedName>
</protein>
<accession>G0MMY4</accession>
<dbReference type="HOGENOM" id="CLU_1972429_0_0_1"/>
<evidence type="ECO:0000313" key="1">
    <source>
        <dbReference type="EMBL" id="EGT38254.1"/>
    </source>
</evidence>
<dbReference type="Proteomes" id="UP000008068">
    <property type="component" value="Unassembled WGS sequence"/>
</dbReference>
<evidence type="ECO:0000313" key="2">
    <source>
        <dbReference type="Proteomes" id="UP000008068"/>
    </source>
</evidence>
<reference evidence="2" key="1">
    <citation type="submission" date="2011-07" db="EMBL/GenBank/DDBJ databases">
        <authorList>
            <consortium name="Caenorhabditis brenneri Sequencing and Analysis Consortium"/>
            <person name="Wilson R.K."/>
        </authorList>
    </citation>
    <scope>NUCLEOTIDE SEQUENCE [LARGE SCALE GENOMIC DNA]</scope>
    <source>
        <strain evidence="2">PB2801</strain>
    </source>
</reference>
<dbReference type="InParanoid" id="G0MMY4"/>
<sequence length="127" mass="14323">MGIKFVQMCEPLNLAWFKSKLDFPHSSFVAATSSRATAEINGKCKEMEDDCFWGKAMLKKTRKLGRQTKYTGIAGMLAPLNVHVPSDSEDEEERCGGSHELWNLGSGKICESKNREILYRFMDQGAR</sequence>